<accession>A0ABR2HTL1</accession>
<evidence type="ECO:0000313" key="3">
    <source>
        <dbReference type="Proteomes" id="UP001390339"/>
    </source>
</evidence>
<comment type="caution">
    <text evidence="2">The sequence shown here is derived from an EMBL/GenBank/DDBJ whole genome shotgun (WGS) entry which is preliminary data.</text>
</comment>
<proteinExistence type="predicted"/>
<sequence>MPSYNTSSRSSSGSQTFRSPESSTYTKNVSYSSKGPVIVNHHAAGYDRHEPHPTYSTTNGGSRISSGSSSSSSRRH</sequence>
<reference evidence="2 3" key="1">
    <citation type="journal article" date="2024" name="IMA Fungus">
        <title>Apiospora arundinis, a panoply of carbohydrate-active enzymes and secondary metabolites.</title>
        <authorList>
            <person name="Sorensen T."/>
            <person name="Petersen C."/>
            <person name="Muurmann A.T."/>
            <person name="Christiansen J.V."/>
            <person name="Brundto M.L."/>
            <person name="Overgaard C.K."/>
            <person name="Boysen A.T."/>
            <person name="Wollenberg R.D."/>
            <person name="Larsen T.O."/>
            <person name="Sorensen J.L."/>
            <person name="Nielsen K.L."/>
            <person name="Sondergaard T.E."/>
        </authorList>
    </citation>
    <scope>NUCLEOTIDE SEQUENCE [LARGE SCALE GENOMIC DNA]</scope>
    <source>
        <strain evidence="2 3">AAU 773</strain>
    </source>
</reference>
<evidence type="ECO:0000313" key="2">
    <source>
        <dbReference type="EMBL" id="KAK8851994.1"/>
    </source>
</evidence>
<feature type="compositionally biased region" description="Polar residues" evidence="1">
    <location>
        <begin position="20"/>
        <end position="33"/>
    </location>
</feature>
<evidence type="ECO:0000256" key="1">
    <source>
        <dbReference type="SAM" id="MobiDB-lite"/>
    </source>
</evidence>
<dbReference type="EMBL" id="JAPCWZ010000009">
    <property type="protein sequence ID" value="KAK8851994.1"/>
    <property type="molecule type" value="Genomic_DNA"/>
</dbReference>
<organism evidence="2 3">
    <name type="scientific">Apiospora arundinis</name>
    <dbReference type="NCBI Taxonomy" id="335852"/>
    <lineage>
        <taxon>Eukaryota</taxon>
        <taxon>Fungi</taxon>
        <taxon>Dikarya</taxon>
        <taxon>Ascomycota</taxon>
        <taxon>Pezizomycotina</taxon>
        <taxon>Sordariomycetes</taxon>
        <taxon>Xylariomycetidae</taxon>
        <taxon>Amphisphaeriales</taxon>
        <taxon>Apiosporaceae</taxon>
        <taxon>Apiospora</taxon>
    </lineage>
</organism>
<name>A0ABR2HTL1_9PEZI</name>
<feature type="region of interest" description="Disordered" evidence="1">
    <location>
        <begin position="1"/>
        <end position="76"/>
    </location>
</feature>
<protein>
    <submittedName>
        <fullName evidence="2">Uncharacterized protein</fullName>
    </submittedName>
</protein>
<feature type="compositionally biased region" description="Low complexity" evidence="1">
    <location>
        <begin position="1"/>
        <end position="19"/>
    </location>
</feature>
<feature type="compositionally biased region" description="Low complexity" evidence="1">
    <location>
        <begin position="60"/>
        <end position="76"/>
    </location>
</feature>
<gene>
    <name evidence="2" type="ORF">PGQ11_014473</name>
</gene>
<keyword evidence="3" id="KW-1185">Reference proteome</keyword>
<dbReference type="Proteomes" id="UP001390339">
    <property type="component" value="Unassembled WGS sequence"/>
</dbReference>